<dbReference type="AlphaFoldDB" id="A0A1I7RSV0"/>
<dbReference type="EMBL" id="CAJFCV020000005">
    <property type="protein sequence ID" value="CAG9122794.1"/>
    <property type="molecule type" value="Genomic_DNA"/>
</dbReference>
<evidence type="ECO:0000313" key="11">
    <source>
        <dbReference type="Proteomes" id="UP000095284"/>
    </source>
</evidence>
<evidence type="ECO:0000256" key="5">
    <source>
        <dbReference type="ARBA" id="ARBA00040876"/>
    </source>
</evidence>
<evidence type="ECO:0000313" key="10">
    <source>
        <dbReference type="EMBL" id="CAG9122794.1"/>
    </source>
</evidence>
<keyword evidence="12" id="KW-1185">Reference proteome</keyword>
<comment type="subcellular location">
    <subcellularLocation>
        <location evidence="1">Nucleus</location>
    </subcellularLocation>
</comment>
<dbReference type="OrthoDB" id="2161379at2759"/>
<evidence type="ECO:0000259" key="8">
    <source>
        <dbReference type="Pfam" id="PF12265"/>
    </source>
</evidence>
<dbReference type="InterPro" id="IPR020472">
    <property type="entry name" value="WD40_PAC1"/>
</dbReference>
<dbReference type="PRINTS" id="PR00320">
    <property type="entry name" value="GPROTEINBRPT"/>
</dbReference>
<dbReference type="GO" id="GO:0005730">
    <property type="term" value="C:nucleolus"/>
    <property type="evidence" value="ECO:0007669"/>
    <property type="project" value="TreeGrafter"/>
</dbReference>
<dbReference type="Proteomes" id="UP000582659">
    <property type="component" value="Unassembled WGS sequence"/>
</dbReference>
<feature type="region of interest" description="Disordered" evidence="7">
    <location>
        <begin position="126"/>
        <end position="151"/>
    </location>
</feature>
<reference evidence="10" key="2">
    <citation type="submission" date="2020-08" db="EMBL/GenBank/DDBJ databases">
        <authorList>
            <person name="Kikuchi T."/>
        </authorList>
    </citation>
    <scope>NUCLEOTIDE SEQUENCE</scope>
    <source>
        <strain evidence="9">Ka4C1</strain>
    </source>
</reference>
<keyword evidence="2 6" id="KW-0853">WD repeat</keyword>
<gene>
    <name evidence="9" type="ORF">BXYJ_LOCUS11636</name>
</gene>
<dbReference type="GO" id="GO:0042254">
    <property type="term" value="P:ribosome biogenesis"/>
    <property type="evidence" value="ECO:0007669"/>
    <property type="project" value="TreeGrafter"/>
</dbReference>
<dbReference type="SMART" id="SM00320">
    <property type="entry name" value="WD40"/>
    <property type="match status" value="5"/>
</dbReference>
<dbReference type="InterPro" id="IPR019775">
    <property type="entry name" value="WD40_repeat_CS"/>
</dbReference>
<evidence type="ECO:0000256" key="4">
    <source>
        <dbReference type="ARBA" id="ARBA00023242"/>
    </source>
</evidence>
<evidence type="ECO:0000313" key="13">
    <source>
        <dbReference type="WBParaSite" id="BXY_0380400.1"/>
    </source>
</evidence>
<evidence type="ECO:0000256" key="2">
    <source>
        <dbReference type="ARBA" id="ARBA00022574"/>
    </source>
</evidence>
<name>A0A1I7RSV0_BURXY</name>
<organism evidence="11 13">
    <name type="scientific">Bursaphelenchus xylophilus</name>
    <name type="common">Pinewood nematode worm</name>
    <name type="synonym">Aphelenchoides xylophilus</name>
    <dbReference type="NCBI Taxonomy" id="6326"/>
    <lineage>
        <taxon>Eukaryota</taxon>
        <taxon>Metazoa</taxon>
        <taxon>Ecdysozoa</taxon>
        <taxon>Nematoda</taxon>
        <taxon>Chromadorea</taxon>
        <taxon>Rhabditida</taxon>
        <taxon>Tylenchina</taxon>
        <taxon>Tylenchomorpha</taxon>
        <taxon>Aphelenchoidea</taxon>
        <taxon>Aphelenchoididae</taxon>
        <taxon>Bursaphelenchus</taxon>
    </lineage>
</organism>
<dbReference type="Pfam" id="PF00400">
    <property type="entry name" value="WD40"/>
    <property type="match status" value="3"/>
</dbReference>
<dbReference type="Proteomes" id="UP000659654">
    <property type="component" value="Unassembled WGS sequence"/>
</dbReference>
<keyword evidence="4" id="KW-0539">Nucleus</keyword>
<feature type="compositionally biased region" description="Acidic residues" evidence="7">
    <location>
        <begin position="126"/>
        <end position="142"/>
    </location>
</feature>
<dbReference type="PROSITE" id="PS50082">
    <property type="entry name" value="WD_REPEATS_2"/>
    <property type="match status" value="3"/>
</dbReference>
<proteinExistence type="predicted"/>
<dbReference type="EMBL" id="CAJFDI010000005">
    <property type="protein sequence ID" value="CAD5231540.1"/>
    <property type="molecule type" value="Genomic_DNA"/>
</dbReference>
<evidence type="ECO:0000256" key="3">
    <source>
        <dbReference type="ARBA" id="ARBA00022737"/>
    </source>
</evidence>
<feature type="repeat" description="WD" evidence="6">
    <location>
        <begin position="360"/>
        <end position="394"/>
    </location>
</feature>
<dbReference type="Proteomes" id="UP000095284">
    <property type="component" value="Unplaced"/>
</dbReference>
<feature type="repeat" description="WD" evidence="6">
    <location>
        <begin position="315"/>
        <end position="350"/>
    </location>
</feature>
<protein>
    <recommendedName>
        <fullName evidence="5">Glutamate-rich WD repeat-containing protein 1</fullName>
    </recommendedName>
</protein>
<dbReference type="InterPro" id="IPR022052">
    <property type="entry name" value="Histone-bd_RBBP4-like_N"/>
</dbReference>
<sequence>MAIDNDPEEMEFEAVEPMDDDDASSEGSENNEEETGKRKVYIPGVSRQLKEGEELEYDPDAYKIFHTFETENPCLSFDVLNDNLGDKREKTPLTCYLVGGTQVEKMNQNQIIVMRLSNMYGIADEMSESEDEDEDPEDDDEEAAKKKKEKEPVLTTAIIKHQGEVNRIKSQSLGPSEVCAVWNSTGKVQIWNLNAALEKINALEDTKRMVKLENERPIFSFDGHSAEGFALDWSPLRPGALASGDQHKKIFLWSMGEGGQWSVNQRPLTGHNDSVEDIQWSNTEESLLVSVSVDKSIRLWDIRAPAAQACVCKVENAHESDINVVGWNKYDPLIVTGGDDAVVKVWSLKNIQYGQAVARFKHHKSPITSVEWHPEDSTTFMASGEDNQITFWDLAMETDTGADEDLDGIPPQLLFVHMGLEEIKEVHWHPKINGLALATALNGFHAFRTINI</sequence>
<dbReference type="SMR" id="A0A1I7RSV0"/>
<dbReference type="SUPFAM" id="SSF50978">
    <property type="entry name" value="WD40 repeat-like"/>
    <property type="match status" value="1"/>
</dbReference>
<accession>A0A1I7RSV0</accession>
<dbReference type="Gene3D" id="2.130.10.10">
    <property type="entry name" value="YVTN repeat-like/Quinoprotein amine dehydrogenase"/>
    <property type="match status" value="1"/>
</dbReference>
<dbReference type="PROSITE" id="PS50294">
    <property type="entry name" value="WD_REPEATS_REGION"/>
    <property type="match status" value="3"/>
</dbReference>
<dbReference type="InterPro" id="IPR015943">
    <property type="entry name" value="WD40/YVTN_repeat-like_dom_sf"/>
</dbReference>
<evidence type="ECO:0000256" key="6">
    <source>
        <dbReference type="PROSITE-ProRule" id="PRU00221"/>
    </source>
</evidence>
<evidence type="ECO:0000313" key="12">
    <source>
        <dbReference type="Proteomes" id="UP000659654"/>
    </source>
</evidence>
<dbReference type="PANTHER" id="PTHR45903:SF1">
    <property type="entry name" value="GLUTAMATE-RICH WD REPEAT-CONTAINING PROTEIN 1"/>
    <property type="match status" value="1"/>
</dbReference>
<evidence type="ECO:0000256" key="1">
    <source>
        <dbReference type="ARBA" id="ARBA00004123"/>
    </source>
</evidence>
<reference evidence="13" key="1">
    <citation type="submission" date="2016-11" db="UniProtKB">
        <authorList>
            <consortium name="WormBaseParasite"/>
        </authorList>
    </citation>
    <scope>IDENTIFICATION</scope>
</reference>
<dbReference type="InterPro" id="IPR051972">
    <property type="entry name" value="Glutamate-rich_WD_repeat"/>
</dbReference>
<dbReference type="WBParaSite" id="BXY_0380400.1">
    <property type="protein sequence ID" value="BXY_0380400.1"/>
    <property type="gene ID" value="BXY_0380400"/>
</dbReference>
<dbReference type="InterPro" id="IPR001680">
    <property type="entry name" value="WD40_rpt"/>
</dbReference>
<dbReference type="PANTHER" id="PTHR45903">
    <property type="entry name" value="GLUTAMATE-RICH WD REPEAT-CONTAINING PROTEIN 1"/>
    <property type="match status" value="1"/>
</dbReference>
<dbReference type="PROSITE" id="PS00678">
    <property type="entry name" value="WD_REPEATS_1"/>
    <property type="match status" value="1"/>
</dbReference>
<dbReference type="InterPro" id="IPR036322">
    <property type="entry name" value="WD40_repeat_dom_sf"/>
</dbReference>
<feature type="region of interest" description="Disordered" evidence="7">
    <location>
        <begin position="1"/>
        <end position="40"/>
    </location>
</feature>
<feature type="compositionally biased region" description="Acidic residues" evidence="7">
    <location>
        <begin position="1"/>
        <end position="33"/>
    </location>
</feature>
<keyword evidence="3" id="KW-0677">Repeat</keyword>
<evidence type="ECO:0000256" key="7">
    <source>
        <dbReference type="SAM" id="MobiDB-lite"/>
    </source>
</evidence>
<dbReference type="eggNOG" id="KOG0302">
    <property type="taxonomic scope" value="Eukaryota"/>
</dbReference>
<feature type="domain" description="Histone-binding protein RBBP4-like N-terminal" evidence="8">
    <location>
        <begin position="53"/>
        <end position="119"/>
    </location>
</feature>
<feature type="repeat" description="WD" evidence="6">
    <location>
        <begin position="268"/>
        <end position="303"/>
    </location>
</feature>
<evidence type="ECO:0000313" key="9">
    <source>
        <dbReference type="EMBL" id="CAD5231540.1"/>
    </source>
</evidence>
<dbReference type="Pfam" id="PF12265">
    <property type="entry name" value="CAF1C_H4-bd"/>
    <property type="match status" value="1"/>
</dbReference>